<dbReference type="HOGENOM" id="CLU_056788_8_4_1"/>
<name>A0A0D0B957_9AGAR</name>
<feature type="non-terminal residue" evidence="1">
    <location>
        <position position="87"/>
    </location>
</feature>
<dbReference type="EMBL" id="KN834886">
    <property type="protein sequence ID" value="KIK50741.1"/>
    <property type="molecule type" value="Genomic_DNA"/>
</dbReference>
<protein>
    <submittedName>
        <fullName evidence="1">Uncharacterized protein</fullName>
    </submittedName>
</protein>
<proteinExistence type="predicted"/>
<evidence type="ECO:0000313" key="1">
    <source>
        <dbReference type="EMBL" id="KIK50741.1"/>
    </source>
</evidence>
<accession>A0A0D0B957</accession>
<feature type="non-terminal residue" evidence="1">
    <location>
        <position position="1"/>
    </location>
</feature>
<sequence length="87" mass="10181">DKSYILSILQDNPALYLDEIQDKLWHNREVDVLLTTLSRTLHEMAITCKKVSYEALQRNELLCATWIGKYAHIPMEYIVWLDESGVN</sequence>
<gene>
    <name evidence="1" type="ORF">GYMLUDRAFT_141332</name>
</gene>
<evidence type="ECO:0000313" key="2">
    <source>
        <dbReference type="Proteomes" id="UP000053593"/>
    </source>
</evidence>
<dbReference type="PANTHER" id="PTHR48472:SF1">
    <property type="entry name" value="TC1-LIKE TRANSPOSASE DDE DOMAIN-CONTAINING PROTEIN"/>
    <property type="match status" value="1"/>
</dbReference>
<dbReference type="AlphaFoldDB" id="A0A0D0B957"/>
<keyword evidence="2" id="KW-1185">Reference proteome</keyword>
<reference evidence="1 2" key="1">
    <citation type="submission" date="2014-04" db="EMBL/GenBank/DDBJ databases">
        <title>Evolutionary Origins and Diversification of the Mycorrhizal Mutualists.</title>
        <authorList>
            <consortium name="DOE Joint Genome Institute"/>
            <consortium name="Mycorrhizal Genomics Consortium"/>
            <person name="Kohler A."/>
            <person name="Kuo A."/>
            <person name="Nagy L.G."/>
            <person name="Floudas D."/>
            <person name="Copeland A."/>
            <person name="Barry K.W."/>
            <person name="Cichocki N."/>
            <person name="Veneault-Fourrey C."/>
            <person name="LaButti K."/>
            <person name="Lindquist E.A."/>
            <person name="Lipzen A."/>
            <person name="Lundell T."/>
            <person name="Morin E."/>
            <person name="Murat C."/>
            <person name="Riley R."/>
            <person name="Ohm R."/>
            <person name="Sun H."/>
            <person name="Tunlid A."/>
            <person name="Henrissat B."/>
            <person name="Grigoriev I.V."/>
            <person name="Hibbett D.S."/>
            <person name="Martin F."/>
        </authorList>
    </citation>
    <scope>NUCLEOTIDE SEQUENCE [LARGE SCALE GENOMIC DNA]</scope>
    <source>
        <strain evidence="1 2">FD-317 M1</strain>
    </source>
</reference>
<dbReference type="OrthoDB" id="3264182at2759"/>
<organism evidence="1 2">
    <name type="scientific">Collybiopsis luxurians FD-317 M1</name>
    <dbReference type="NCBI Taxonomy" id="944289"/>
    <lineage>
        <taxon>Eukaryota</taxon>
        <taxon>Fungi</taxon>
        <taxon>Dikarya</taxon>
        <taxon>Basidiomycota</taxon>
        <taxon>Agaricomycotina</taxon>
        <taxon>Agaricomycetes</taxon>
        <taxon>Agaricomycetidae</taxon>
        <taxon>Agaricales</taxon>
        <taxon>Marasmiineae</taxon>
        <taxon>Omphalotaceae</taxon>
        <taxon>Collybiopsis</taxon>
        <taxon>Collybiopsis luxurians</taxon>
    </lineage>
</organism>
<dbReference type="PANTHER" id="PTHR48472">
    <property type="entry name" value="TC1-LIKE TRANSPOSASE DDE DOMAIN-CONTAINING PROTEIN"/>
    <property type="match status" value="1"/>
</dbReference>
<dbReference type="Proteomes" id="UP000053593">
    <property type="component" value="Unassembled WGS sequence"/>
</dbReference>